<dbReference type="RefSeq" id="WP_076978655.1">
    <property type="nucleotide sequence ID" value="NZ_CP019124.1"/>
</dbReference>
<proteinExistence type="predicted"/>
<organism evidence="2 3">
    <name type="scientific">Brevirhabdus pacifica</name>
    <dbReference type="NCBI Taxonomy" id="1267768"/>
    <lineage>
        <taxon>Bacteria</taxon>
        <taxon>Pseudomonadati</taxon>
        <taxon>Pseudomonadota</taxon>
        <taxon>Alphaproteobacteria</taxon>
        <taxon>Rhodobacterales</taxon>
        <taxon>Paracoccaceae</taxon>
        <taxon>Brevirhabdus</taxon>
    </lineage>
</organism>
<dbReference type="Proteomes" id="UP000187266">
    <property type="component" value="Chromosome"/>
</dbReference>
<dbReference type="EMBL" id="CP019124">
    <property type="protein sequence ID" value="APX88631.1"/>
    <property type="molecule type" value="Genomic_DNA"/>
</dbReference>
<feature type="transmembrane region" description="Helical" evidence="1">
    <location>
        <begin position="25"/>
        <end position="45"/>
    </location>
</feature>
<evidence type="ECO:0000256" key="1">
    <source>
        <dbReference type="SAM" id="Phobius"/>
    </source>
</evidence>
<evidence type="ECO:0000313" key="3">
    <source>
        <dbReference type="Proteomes" id="UP000187266"/>
    </source>
</evidence>
<sequence length="75" mass="8191">MPEPLQEVSTAFHIFRRDLAGRLSALRWLICGLTGCAAVAVFLILGKVDQLETAAARSTAILERVEAQINRIAAR</sequence>
<keyword evidence="1" id="KW-0472">Membrane</keyword>
<accession>A0A1U7DF96</accession>
<dbReference type="AlphaFoldDB" id="A0A1U7DF96"/>
<gene>
    <name evidence="2" type="ORF">BV394_01885</name>
</gene>
<protein>
    <submittedName>
        <fullName evidence="2">Uncharacterized protein</fullName>
    </submittedName>
</protein>
<keyword evidence="1" id="KW-0812">Transmembrane</keyword>
<keyword evidence="1" id="KW-1133">Transmembrane helix</keyword>
<reference evidence="2 3" key="1">
    <citation type="submission" date="2017-01" db="EMBL/GenBank/DDBJ databases">
        <title>Genomic analysis of Xuhuaishuia manganoxidans DY6-4.</title>
        <authorList>
            <person name="Wang X."/>
        </authorList>
    </citation>
    <scope>NUCLEOTIDE SEQUENCE [LARGE SCALE GENOMIC DNA]</scope>
    <source>
        <strain evidence="2 3">DY6-4</strain>
    </source>
</reference>
<name>A0A1U7DF96_9RHOB</name>
<dbReference type="STRING" id="1267768.BV394_01885"/>
<evidence type="ECO:0000313" key="2">
    <source>
        <dbReference type="EMBL" id="APX88631.1"/>
    </source>
</evidence>
<keyword evidence="3" id="KW-1185">Reference proteome</keyword>